<dbReference type="GO" id="GO:0006605">
    <property type="term" value="P:protein targeting"/>
    <property type="evidence" value="ECO:0007669"/>
    <property type="project" value="UniProtKB-UniRule"/>
</dbReference>
<dbReference type="InterPro" id="IPR038379">
    <property type="entry name" value="SecE_sf"/>
</dbReference>
<comment type="function">
    <text evidence="8">Essential subunit of the Sec protein translocation channel SecYEG. Clamps together the 2 halves of SecY. May contact the channel plug during translocation.</text>
</comment>
<dbReference type="NCBIfam" id="TIGR00964">
    <property type="entry name" value="secE_bact"/>
    <property type="match status" value="1"/>
</dbReference>
<comment type="subunit">
    <text evidence="8">Component of the Sec protein translocase complex. Heterotrimer consisting of SecY, SecE and SecG subunits. The heterotrimers can form oligomers, although 1 heterotrimer is thought to be able to translocate proteins. Interacts with the ribosome. Interacts with SecDF, and other proteins may be involved. Interacts with SecA.</text>
</comment>
<dbReference type="GO" id="GO:0065002">
    <property type="term" value="P:intracellular protein transmembrane transport"/>
    <property type="evidence" value="ECO:0007669"/>
    <property type="project" value="UniProtKB-UniRule"/>
</dbReference>
<dbReference type="InterPro" id="IPR001901">
    <property type="entry name" value="Translocase_SecE/Sec61-g"/>
</dbReference>
<dbReference type="GO" id="GO:0005886">
    <property type="term" value="C:plasma membrane"/>
    <property type="evidence" value="ECO:0007669"/>
    <property type="project" value="UniProtKB-SubCell"/>
</dbReference>
<evidence type="ECO:0000256" key="2">
    <source>
        <dbReference type="ARBA" id="ARBA00022448"/>
    </source>
</evidence>
<keyword evidence="7 8" id="KW-0472">Membrane</keyword>
<evidence type="ECO:0000256" key="6">
    <source>
        <dbReference type="ARBA" id="ARBA00023010"/>
    </source>
</evidence>
<dbReference type="GO" id="GO:0009306">
    <property type="term" value="P:protein secretion"/>
    <property type="evidence" value="ECO:0007669"/>
    <property type="project" value="UniProtKB-UniRule"/>
</dbReference>
<dbReference type="AlphaFoldDB" id="A0A0C1ELP1"/>
<comment type="caution">
    <text evidence="9">The sequence shown here is derived from an EMBL/GenBank/DDBJ whole genome shotgun (WGS) entry which is preliminary data.</text>
</comment>
<protein>
    <recommendedName>
        <fullName evidence="8">Protein translocase subunit SecE</fullName>
    </recommendedName>
</protein>
<dbReference type="GO" id="GO:0008320">
    <property type="term" value="F:protein transmembrane transporter activity"/>
    <property type="evidence" value="ECO:0007669"/>
    <property type="project" value="UniProtKB-UniRule"/>
</dbReference>
<comment type="subcellular location">
    <subcellularLocation>
        <location evidence="8">Cell membrane</location>
        <topology evidence="8">Single-pass membrane protein</topology>
    </subcellularLocation>
    <subcellularLocation>
        <location evidence="1">Membrane</location>
    </subcellularLocation>
</comment>
<comment type="similarity">
    <text evidence="8">Belongs to the SecE/SEC61-gamma family.</text>
</comment>
<evidence type="ECO:0000256" key="3">
    <source>
        <dbReference type="ARBA" id="ARBA00022692"/>
    </source>
</evidence>
<dbReference type="PATRIC" id="fig|83552.4.peg.1488"/>
<evidence type="ECO:0000256" key="8">
    <source>
        <dbReference type="HAMAP-Rule" id="MF_00422"/>
    </source>
</evidence>
<proteinExistence type="inferred from homology"/>
<keyword evidence="6 8" id="KW-0811">Translocation</keyword>
<dbReference type="InterPro" id="IPR005807">
    <property type="entry name" value="SecE_bac"/>
</dbReference>
<keyword evidence="5 8" id="KW-1133">Transmembrane helix</keyword>
<dbReference type="GO" id="GO:0043952">
    <property type="term" value="P:protein transport by the Sec complex"/>
    <property type="evidence" value="ECO:0007669"/>
    <property type="project" value="UniProtKB-UniRule"/>
</dbReference>
<evidence type="ECO:0000313" key="9">
    <source>
        <dbReference type="EMBL" id="KIA77349.1"/>
    </source>
</evidence>
<dbReference type="Gene3D" id="1.20.5.1030">
    <property type="entry name" value="Preprotein translocase secy subunit"/>
    <property type="match status" value="1"/>
</dbReference>
<evidence type="ECO:0000256" key="1">
    <source>
        <dbReference type="ARBA" id="ARBA00004370"/>
    </source>
</evidence>
<keyword evidence="2 8" id="KW-0813">Transport</keyword>
<dbReference type="Pfam" id="PF00584">
    <property type="entry name" value="SecE"/>
    <property type="match status" value="1"/>
</dbReference>
<keyword evidence="3 8" id="KW-0812">Transmembrane</keyword>
<keyword evidence="8" id="KW-1003">Cell membrane</keyword>
<evidence type="ECO:0000313" key="10">
    <source>
        <dbReference type="Proteomes" id="UP000031307"/>
    </source>
</evidence>
<dbReference type="EMBL" id="JSAM01000081">
    <property type="protein sequence ID" value="KIA77349.1"/>
    <property type="molecule type" value="Genomic_DNA"/>
</dbReference>
<organism evidence="9 10">
    <name type="scientific">Parachlamydia acanthamoebae</name>
    <dbReference type="NCBI Taxonomy" id="83552"/>
    <lineage>
        <taxon>Bacteria</taxon>
        <taxon>Pseudomonadati</taxon>
        <taxon>Chlamydiota</taxon>
        <taxon>Chlamydiia</taxon>
        <taxon>Parachlamydiales</taxon>
        <taxon>Parachlamydiaceae</taxon>
        <taxon>Parachlamydia</taxon>
    </lineage>
</organism>
<keyword evidence="4 8" id="KW-0653">Protein transport</keyword>
<dbReference type="HAMAP" id="MF_00422">
    <property type="entry name" value="SecE"/>
    <property type="match status" value="1"/>
</dbReference>
<reference evidence="9 10" key="1">
    <citation type="journal article" date="2014" name="Mol. Biol. Evol.">
        <title>Massive expansion of Ubiquitination-related gene families within the Chlamydiae.</title>
        <authorList>
            <person name="Domman D."/>
            <person name="Collingro A."/>
            <person name="Lagkouvardos I."/>
            <person name="Gehre L."/>
            <person name="Weinmaier T."/>
            <person name="Rattei T."/>
            <person name="Subtil A."/>
            <person name="Horn M."/>
        </authorList>
    </citation>
    <scope>NUCLEOTIDE SEQUENCE [LARGE SCALE GENOMIC DNA]</scope>
    <source>
        <strain evidence="9 10">OEW1</strain>
    </source>
</reference>
<dbReference type="Proteomes" id="UP000031307">
    <property type="component" value="Unassembled WGS sequence"/>
</dbReference>
<evidence type="ECO:0000256" key="5">
    <source>
        <dbReference type="ARBA" id="ARBA00022989"/>
    </source>
</evidence>
<feature type="transmembrane region" description="Helical" evidence="8">
    <location>
        <begin position="59"/>
        <end position="80"/>
    </location>
</feature>
<gene>
    <name evidence="8" type="primary">secE</name>
    <name evidence="9" type="ORF">DB43_GL00100</name>
</gene>
<evidence type="ECO:0000256" key="4">
    <source>
        <dbReference type="ARBA" id="ARBA00022927"/>
    </source>
</evidence>
<name>A0A0C1ELP1_9BACT</name>
<accession>A0A0C1ELP1</accession>
<sequence length="100" mass="10976">MHSENFSGVNVNTMEVKKTQHVSEASPKEIPVSSKKTLSFLDDIKAEFQKITWTSQEELLAYAKIVVGATFVFGIGIYMMDVLIQSFLAGLGNVVHLIAG</sequence>
<evidence type="ECO:0000256" key="7">
    <source>
        <dbReference type="ARBA" id="ARBA00023136"/>
    </source>
</evidence>